<name>A0A7G1GYW2_9BACT</name>
<organism evidence="3 4">
    <name type="scientific">Dissulfurispira thermophila</name>
    <dbReference type="NCBI Taxonomy" id="2715679"/>
    <lineage>
        <taxon>Bacteria</taxon>
        <taxon>Pseudomonadati</taxon>
        <taxon>Nitrospirota</taxon>
        <taxon>Thermodesulfovibrionia</taxon>
        <taxon>Thermodesulfovibrionales</taxon>
        <taxon>Dissulfurispiraceae</taxon>
        <taxon>Dissulfurispira</taxon>
    </lineage>
</organism>
<gene>
    <name evidence="3" type="ORF">JZK55_00150</name>
</gene>
<dbReference type="PANTHER" id="PTHR47505">
    <property type="entry name" value="DNA UTILIZATION PROTEIN YHGH"/>
    <property type="match status" value="1"/>
</dbReference>
<dbReference type="KEGG" id="dtp:JZK55_00150"/>
<evidence type="ECO:0000259" key="2">
    <source>
        <dbReference type="Pfam" id="PF00156"/>
    </source>
</evidence>
<dbReference type="InterPro" id="IPR029057">
    <property type="entry name" value="PRTase-like"/>
</dbReference>
<evidence type="ECO:0000313" key="4">
    <source>
        <dbReference type="Proteomes" id="UP000516360"/>
    </source>
</evidence>
<protein>
    <recommendedName>
        <fullName evidence="2">Phosphoribosyltransferase domain-containing protein</fullName>
    </recommendedName>
</protein>
<dbReference type="InterPro" id="IPR000836">
    <property type="entry name" value="PRTase_dom"/>
</dbReference>
<dbReference type="AlphaFoldDB" id="A0A7G1GYW2"/>
<dbReference type="InterPro" id="IPR051910">
    <property type="entry name" value="ComF/GntX_DNA_util-trans"/>
</dbReference>
<dbReference type="EMBL" id="AP022873">
    <property type="protein sequence ID" value="BCB95093.1"/>
    <property type="molecule type" value="Genomic_DNA"/>
</dbReference>
<dbReference type="PANTHER" id="PTHR47505:SF1">
    <property type="entry name" value="DNA UTILIZATION PROTEIN YHGH"/>
    <property type="match status" value="1"/>
</dbReference>
<evidence type="ECO:0000313" key="3">
    <source>
        <dbReference type="EMBL" id="BCB95093.1"/>
    </source>
</evidence>
<dbReference type="Gene3D" id="3.40.50.2020">
    <property type="match status" value="1"/>
</dbReference>
<evidence type="ECO:0000256" key="1">
    <source>
        <dbReference type="ARBA" id="ARBA00008007"/>
    </source>
</evidence>
<dbReference type="Proteomes" id="UP000516360">
    <property type="component" value="Chromosome"/>
</dbReference>
<feature type="domain" description="Phosphoribosyltransferase" evidence="2">
    <location>
        <begin position="50"/>
        <end position="136"/>
    </location>
</feature>
<accession>A0A7G1GYW2</accession>
<dbReference type="CDD" id="cd06223">
    <property type="entry name" value="PRTases_typeI"/>
    <property type="match status" value="1"/>
</dbReference>
<reference evidence="3 4" key="1">
    <citation type="submission" date="2020-03" db="EMBL/GenBank/DDBJ databases">
        <title>Complete genome sequences of two sulfur-disproportionating bacterial strains T55J and Mzg5.</title>
        <authorList>
            <person name="Umezawa K."/>
            <person name="Kojima H."/>
            <person name="Kato Y."/>
            <person name="Fukui M."/>
        </authorList>
    </citation>
    <scope>NUCLEOTIDE SEQUENCE [LARGE SCALE GENOMIC DNA]</scope>
    <source>
        <strain evidence="3 4">T55J</strain>
    </source>
</reference>
<dbReference type="SUPFAM" id="SSF53271">
    <property type="entry name" value="PRTase-like"/>
    <property type="match status" value="1"/>
</dbReference>
<proteinExistence type="inferred from homology"/>
<dbReference type="Pfam" id="PF00156">
    <property type="entry name" value="Pribosyltran"/>
    <property type="match status" value="1"/>
</dbReference>
<comment type="similarity">
    <text evidence="1">Belongs to the ComF/GntX family.</text>
</comment>
<keyword evidence="4" id="KW-1185">Reference proteome</keyword>
<sequence length="141" mass="15713">MKFNGVKRLSGPLSLMLSELPIPKADGIIPVPLHPNRLYKREFNQTASISRHLSKNLKIPLMIDVLKKIKETPPQTDVSGKERFKNIRNAFKVCREINGMNLLLIDDVITTGATIRECSKVLIKAGAKSVVVIALARSMPR</sequence>